<evidence type="ECO:0000313" key="4">
    <source>
        <dbReference type="Proteomes" id="UP000075025"/>
    </source>
</evidence>
<dbReference type="InterPro" id="IPR005084">
    <property type="entry name" value="CBM6"/>
</dbReference>
<organism evidence="3 4">
    <name type="scientific">Microbacterium testaceum</name>
    <name type="common">Aureobacterium testaceum</name>
    <name type="synonym">Brevibacterium testaceum</name>
    <dbReference type="NCBI Taxonomy" id="2033"/>
    <lineage>
        <taxon>Bacteria</taxon>
        <taxon>Bacillati</taxon>
        <taxon>Actinomycetota</taxon>
        <taxon>Actinomycetes</taxon>
        <taxon>Micrococcales</taxon>
        <taxon>Microbacteriaceae</taxon>
        <taxon>Microbacterium</taxon>
    </lineage>
</organism>
<dbReference type="Proteomes" id="UP000075025">
    <property type="component" value="Unassembled WGS sequence"/>
</dbReference>
<evidence type="ECO:0000313" key="3">
    <source>
        <dbReference type="EMBL" id="KTR95314.1"/>
    </source>
</evidence>
<comment type="caution">
    <text evidence="3">The sequence shown here is derived from an EMBL/GenBank/DDBJ whole genome shotgun (WGS) entry which is preliminary data.</text>
</comment>
<protein>
    <recommendedName>
        <fullName evidence="2">CBM6 domain-containing protein</fullName>
    </recommendedName>
</protein>
<dbReference type="EMBL" id="LDRT01000035">
    <property type="protein sequence ID" value="KTR95314.1"/>
    <property type="molecule type" value="Genomic_DNA"/>
</dbReference>
<dbReference type="Gene3D" id="2.60.120.260">
    <property type="entry name" value="Galactose-binding domain-like"/>
    <property type="match status" value="3"/>
</dbReference>
<dbReference type="AlphaFoldDB" id="A0A147EYE6"/>
<feature type="chain" id="PRO_5007544805" description="CBM6 domain-containing protein" evidence="1">
    <location>
        <begin position="35"/>
        <end position="906"/>
    </location>
</feature>
<dbReference type="SUPFAM" id="SSF51445">
    <property type="entry name" value="(Trans)glycosidases"/>
    <property type="match status" value="1"/>
</dbReference>
<gene>
    <name evidence="3" type="ORF">NS220_06450</name>
</gene>
<dbReference type="InterPro" id="IPR017853">
    <property type="entry name" value="GH"/>
</dbReference>
<dbReference type="Gene3D" id="3.20.20.80">
    <property type="entry name" value="Glycosidases"/>
    <property type="match status" value="1"/>
</dbReference>
<dbReference type="PROSITE" id="PS51175">
    <property type="entry name" value="CBM6"/>
    <property type="match status" value="2"/>
</dbReference>
<keyword evidence="1" id="KW-0732">Signal</keyword>
<evidence type="ECO:0000256" key="1">
    <source>
        <dbReference type="SAM" id="SignalP"/>
    </source>
</evidence>
<sequence length="906" mass="96379">METPPMRHPRWIAASAIGAVVLGTLAAVAPPATAATTTDTLSVDFATPTGDFRGGASGTLYGLGDDGAPTQALINGAHLTNTSQKAPYGTQHPSGDALKVENGFFAKNGTQLDIYVQDYYPDWAYNGGNRPGDDRTYNQADGSYTNQPNGIWDYLEVVEFVTEAVATKSAHPDKYVFIPFNEPDGGNWYADDTVFTQQFLPDWKAAVEKIREVYARHGLGDPVIGGPGDASWHADRTATWLDYAKQTNTLPQFMIWHELGIDNLATYRSHYAEYRKLEADRGISPRQINITEYGLLRDMGVPGQLIQWFSMFEDTKVDAQTAYWNYAGNFSDNSARPNGANAGWWMFKWYGDLAGSKTVKVTPPQLNVADTLQGIGAIDATDKKATVLYGGSGADTVSLALNGLSSSVFGSRVDVEVREAPLSGAEGLAATPRVVTTLSGVAVTDGALDVNVPNYDRYAGYQVVVTPQRDAVPSTPQVWSTSVEAENTAITGARVYDQSPTGNGGWMFLASHGRDVGSFNNASAKADWSVTVPRDGTYRFQVIGATPGTPGRHALFVDDANPTMVQYTADLALNDNSKWKYRGSAEVQIALKKGTHTLSLRASADGSTVLPNSDITLDKFVLTDVTDGEATVYPASTIRLAGAASLAYDVSGSRGAAKIGSDGRADVYATAFQSGYYDVKVDYRTTGASDVAVDLNGRRVATGSANAAGTWSTTARLHLSEGINEIEVGSQAGIALTAVTTTRVASADSAAVKVEAESGARAGAARVGTYDPASGSNVSGGAFVGDLGNGTGNTLSIPRASGFNTAGDYDIVVKYANAEVSGRHDYNPQVVDRRLQVTEEGNGRVGEGYFRYTYAWDSFWERTIPVTLSTTNGAIVLGNDGPWAPDVDYVVIAPVRVGQPSTVKLG</sequence>
<name>A0A147EYE6_MICTE</name>
<feature type="signal peptide" evidence="1">
    <location>
        <begin position="1"/>
        <end position="34"/>
    </location>
</feature>
<dbReference type="InterPro" id="IPR008979">
    <property type="entry name" value="Galactose-bd-like_sf"/>
</dbReference>
<accession>A0A147EYE6</accession>
<feature type="domain" description="CBM6" evidence="2">
    <location>
        <begin position="481"/>
        <end position="623"/>
    </location>
</feature>
<dbReference type="CDD" id="cd02795">
    <property type="entry name" value="CBM6-CBM35-CBM36_like"/>
    <property type="match status" value="1"/>
</dbReference>
<dbReference type="GO" id="GO:0030246">
    <property type="term" value="F:carbohydrate binding"/>
    <property type="evidence" value="ECO:0007669"/>
    <property type="project" value="InterPro"/>
</dbReference>
<evidence type="ECO:0000259" key="2">
    <source>
        <dbReference type="PROSITE" id="PS51175"/>
    </source>
</evidence>
<dbReference type="SUPFAM" id="SSF49785">
    <property type="entry name" value="Galactose-binding domain-like"/>
    <property type="match status" value="2"/>
</dbReference>
<feature type="domain" description="CBM6" evidence="2">
    <location>
        <begin position="752"/>
        <end position="893"/>
    </location>
</feature>
<dbReference type="PATRIC" id="fig|2033.6.peg.2265"/>
<reference evidence="3 4" key="1">
    <citation type="journal article" date="2016" name="Front. Microbiol.">
        <title>Genomic Resource of Rice Seed Associated Bacteria.</title>
        <authorList>
            <person name="Midha S."/>
            <person name="Bansal K."/>
            <person name="Sharma S."/>
            <person name="Kumar N."/>
            <person name="Patil P.P."/>
            <person name="Chaudhry V."/>
            <person name="Patil P.B."/>
        </authorList>
    </citation>
    <scope>NUCLEOTIDE SEQUENCE [LARGE SCALE GENOMIC DNA]</scope>
    <source>
        <strain evidence="3 4">NS220</strain>
    </source>
</reference>
<proteinExistence type="predicted"/>